<dbReference type="Proteomes" id="UP000589626">
    <property type="component" value="Unassembled WGS sequence"/>
</dbReference>
<dbReference type="InterPro" id="IPR013658">
    <property type="entry name" value="SGL"/>
</dbReference>
<dbReference type="Gene3D" id="2.120.10.30">
    <property type="entry name" value="TolB, C-terminal domain"/>
    <property type="match status" value="1"/>
</dbReference>
<feature type="domain" description="SMP-30/Gluconolactonase/LRE-like region" evidence="2">
    <location>
        <begin position="61"/>
        <end position="263"/>
    </location>
</feature>
<organism evidence="3 4">
    <name type="scientific">Nocardioides soli</name>
    <dbReference type="NCBI Taxonomy" id="1036020"/>
    <lineage>
        <taxon>Bacteria</taxon>
        <taxon>Bacillati</taxon>
        <taxon>Actinomycetota</taxon>
        <taxon>Actinomycetes</taxon>
        <taxon>Propionibacteriales</taxon>
        <taxon>Nocardioidaceae</taxon>
        <taxon>Nocardioides</taxon>
    </lineage>
</organism>
<evidence type="ECO:0000313" key="4">
    <source>
        <dbReference type="Proteomes" id="UP000589626"/>
    </source>
</evidence>
<evidence type="ECO:0000256" key="1">
    <source>
        <dbReference type="SAM" id="SignalP"/>
    </source>
</evidence>
<accession>A0A7W4VUC5</accession>
<dbReference type="EMBL" id="JACHWR010000001">
    <property type="protein sequence ID" value="MBB3041519.1"/>
    <property type="molecule type" value="Genomic_DNA"/>
</dbReference>
<evidence type="ECO:0000259" key="2">
    <source>
        <dbReference type="Pfam" id="PF08450"/>
    </source>
</evidence>
<comment type="caution">
    <text evidence="3">The sequence shown here is derived from an EMBL/GenBank/DDBJ whole genome shotgun (WGS) entry which is preliminary data.</text>
</comment>
<dbReference type="AlphaFoldDB" id="A0A7W4VUC5"/>
<feature type="chain" id="PRO_5031227516" evidence="1">
    <location>
        <begin position="22"/>
        <end position="337"/>
    </location>
</feature>
<keyword evidence="1" id="KW-0732">Signal</keyword>
<reference evidence="3 4" key="1">
    <citation type="submission" date="2020-08" db="EMBL/GenBank/DDBJ databases">
        <title>Sequencing the genomes of 1000 actinobacteria strains.</title>
        <authorList>
            <person name="Klenk H.-P."/>
        </authorList>
    </citation>
    <scope>NUCLEOTIDE SEQUENCE [LARGE SCALE GENOMIC DNA]</scope>
    <source>
        <strain evidence="3 4">DSM 105498</strain>
    </source>
</reference>
<name>A0A7W4VUC5_9ACTN</name>
<dbReference type="InterPro" id="IPR011042">
    <property type="entry name" value="6-blade_b-propeller_TolB-like"/>
</dbReference>
<sequence length="337" mass="35835">MKRTTIASTLLAATAVSTVGAAVGTATPALADQDRDHGRAASYLLTGDPVDAANPAGSKFEGIGADERRGRFYVSEVTGGEIHRGKVGTARTREWLAGHGTDGRFTARGITVDDQGRVYVAGGPNGIGDGGVDNGRPDLWVYSKEGKRLAALRTPGNDVFLNDVAIGPDGAAYFTDSNDAQIFRVAKGKQGWNVRLWADASDKITRETGFNLGGIVLTRDKKAFVVAQGNVGTLWRFAVKSGKVTQVKTGSADLVNADGLVLQGSRLTVVRNFSKQIATLRLSADGRQTKLIRQQATSPDRVLTTAKELRGQILYVDSKFDEQVASGPYEVVADPTR</sequence>
<dbReference type="SUPFAM" id="SSF63829">
    <property type="entry name" value="Calcium-dependent phosphotriesterase"/>
    <property type="match status" value="1"/>
</dbReference>
<evidence type="ECO:0000313" key="3">
    <source>
        <dbReference type="EMBL" id="MBB3041519.1"/>
    </source>
</evidence>
<proteinExistence type="predicted"/>
<dbReference type="Pfam" id="PF08450">
    <property type="entry name" value="SGL"/>
    <property type="match status" value="1"/>
</dbReference>
<dbReference type="RefSeq" id="WP_183591410.1">
    <property type="nucleotide sequence ID" value="NZ_JACHWR010000001.1"/>
</dbReference>
<feature type="signal peptide" evidence="1">
    <location>
        <begin position="1"/>
        <end position="21"/>
    </location>
</feature>
<keyword evidence="4" id="KW-1185">Reference proteome</keyword>
<protein>
    <submittedName>
        <fullName evidence="3">Sugar lactone lactonase YvrE</fullName>
    </submittedName>
</protein>
<gene>
    <name evidence="3" type="ORF">FHU40_001320</name>
</gene>